<evidence type="ECO:0000313" key="1">
    <source>
        <dbReference type="EMBL" id="GIQ83735.1"/>
    </source>
</evidence>
<dbReference type="Proteomes" id="UP000265618">
    <property type="component" value="Unassembled WGS sequence"/>
</dbReference>
<organism evidence="1 2">
    <name type="scientific">Kipferlia bialata</name>
    <dbReference type="NCBI Taxonomy" id="797122"/>
    <lineage>
        <taxon>Eukaryota</taxon>
        <taxon>Metamonada</taxon>
        <taxon>Carpediemonas-like organisms</taxon>
        <taxon>Kipferlia</taxon>
    </lineage>
</organism>
<dbReference type="AlphaFoldDB" id="A0A9K3CWI9"/>
<name>A0A9K3CWI9_9EUKA</name>
<proteinExistence type="predicted"/>
<dbReference type="EMBL" id="BDIP01001158">
    <property type="protein sequence ID" value="GIQ83735.1"/>
    <property type="molecule type" value="Genomic_DNA"/>
</dbReference>
<comment type="caution">
    <text evidence="1">The sequence shown here is derived from an EMBL/GenBank/DDBJ whole genome shotgun (WGS) entry which is preliminary data.</text>
</comment>
<gene>
    <name evidence="1" type="ORF">KIPB_005099</name>
</gene>
<reference evidence="1 2" key="1">
    <citation type="journal article" date="2018" name="PLoS ONE">
        <title>The draft genome of Kipferlia bialata reveals reductive genome evolution in fornicate parasites.</title>
        <authorList>
            <person name="Tanifuji G."/>
            <person name="Takabayashi S."/>
            <person name="Kume K."/>
            <person name="Takagi M."/>
            <person name="Nakayama T."/>
            <person name="Kamikawa R."/>
            <person name="Inagaki Y."/>
            <person name="Hashimoto T."/>
        </authorList>
    </citation>
    <scope>NUCLEOTIDE SEQUENCE [LARGE SCALE GENOMIC DNA]</scope>
    <source>
        <strain evidence="1">NY0173</strain>
    </source>
</reference>
<sequence length="231" mass="26162">MSHARNHIRVKPMLKVEDHRLEDYDRIAVTRAMADSRVFGPYDGAYTLCLHSAFCQHDFLNQALKRTIVPDNRVPPSEFPVSYARSIKLVCNALTYYLRHNMAGEGATHNPQWLSTFYGDDVVGLNGQTALNECQALYKLGHLLYLNECMFFRPIVTRATPHSKAKGAHHSAPKAMSVTNRIRSCVKDLTRHGKRFQFRMHVGMFVLGQTAGVQEITSIESLIHALFPHAQ</sequence>
<protein>
    <submittedName>
        <fullName evidence="1">Uncharacterized protein</fullName>
    </submittedName>
</protein>
<keyword evidence="2" id="KW-1185">Reference proteome</keyword>
<evidence type="ECO:0000313" key="2">
    <source>
        <dbReference type="Proteomes" id="UP000265618"/>
    </source>
</evidence>
<accession>A0A9K3CWI9</accession>